<dbReference type="InterPro" id="IPR005494">
    <property type="entry name" value="GSPS_pre-ATP-grasp-like_dom"/>
</dbReference>
<evidence type="ECO:0000256" key="5">
    <source>
        <dbReference type="ARBA" id="ARBA00022842"/>
    </source>
</evidence>
<keyword evidence="4" id="KW-0067">ATP-binding</keyword>
<name>A0ABT1ZYK3_9BURK</name>
<evidence type="ECO:0000256" key="1">
    <source>
        <dbReference type="ARBA" id="ARBA00022598"/>
    </source>
</evidence>
<dbReference type="Proteomes" id="UP001204151">
    <property type="component" value="Unassembled WGS sequence"/>
</dbReference>
<dbReference type="EMBL" id="JANUGW010000027">
    <property type="protein sequence ID" value="MCS0584980.1"/>
    <property type="molecule type" value="Genomic_DNA"/>
</dbReference>
<dbReference type="SUPFAM" id="SSF52440">
    <property type="entry name" value="PreATP-grasp domain"/>
    <property type="match status" value="1"/>
</dbReference>
<feature type="domain" description="Glutathionylspermidine synthase pre-ATP-grasp-like" evidence="6">
    <location>
        <begin position="36"/>
        <end position="393"/>
    </location>
</feature>
<evidence type="ECO:0000256" key="2">
    <source>
        <dbReference type="ARBA" id="ARBA00022723"/>
    </source>
</evidence>
<gene>
    <name evidence="7" type="ORF">NX784_25660</name>
</gene>
<dbReference type="InterPro" id="IPR016185">
    <property type="entry name" value="PreATP-grasp_dom_sf"/>
</dbReference>
<keyword evidence="5" id="KW-0460">Magnesium</keyword>
<evidence type="ECO:0000313" key="8">
    <source>
        <dbReference type="Proteomes" id="UP001204151"/>
    </source>
</evidence>
<evidence type="ECO:0000259" key="6">
    <source>
        <dbReference type="Pfam" id="PF03738"/>
    </source>
</evidence>
<proteinExistence type="predicted"/>
<dbReference type="Pfam" id="PF03738">
    <property type="entry name" value="GSP_synth"/>
    <property type="match status" value="1"/>
</dbReference>
<keyword evidence="3" id="KW-0547">Nucleotide-binding</keyword>
<dbReference type="SUPFAM" id="SSF56059">
    <property type="entry name" value="Glutathione synthetase ATP-binding domain-like"/>
    <property type="match status" value="1"/>
</dbReference>
<protein>
    <submittedName>
        <fullName evidence="7">Glutathionylspermidine synthase family protein</fullName>
    </submittedName>
</protein>
<organism evidence="7 8">
    <name type="scientific">Massilia pinisoli</name>
    <dbReference type="NCBI Taxonomy" id="1772194"/>
    <lineage>
        <taxon>Bacteria</taxon>
        <taxon>Pseudomonadati</taxon>
        <taxon>Pseudomonadota</taxon>
        <taxon>Betaproteobacteria</taxon>
        <taxon>Burkholderiales</taxon>
        <taxon>Oxalobacteraceae</taxon>
        <taxon>Telluria group</taxon>
        <taxon>Massilia</taxon>
    </lineage>
</organism>
<dbReference type="Gene3D" id="3.30.1490.330">
    <property type="match status" value="1"/>
</dbReference>
<accession>A0ABT1ZYK3</accession>
<sequence length="394" mass="45184">MAVVAKAVMAAAVMAADREAVDMQRLLVQPRSDHAAKLEAIGLSFHGWDDYWCEDVCYRFSAAEIDLLEARTAELHAMCIEAVAHIIRNRRLGELGIPGAYWQAIETSFAEREFSLYGRFDLAYDGKSEPKLLEYNADTPTSLLESAVAQWYWMTEKFPAHDQFNSLHERLVARWKQARSEDGRIYFASLAGNEEDWVCVHYLMDTARQAGFDVRHIDVEKLGWHAGLGMFVDEDDKPIHTLFKLYPWEWMMREEFGPKMVGCRTRFIEPVWKSVLSCKAILPVLWELYPGHPNLLPAFFEPGRLASYAKKPFFSREGANIVLVEEGKVIAEDDGPYGRERCIYQQLHRLPDFDGYYPVIGSWIVGDQPAGICLREDALLVTTNMSHFVPHYFE</sequence>
<keyword evidence="8" id="KW-1185">Reference proteome</keyword>
<dbReference type="RefSeq" id="WP_258819519.1">
    <property type="nucleotide sequence ID" value="NZ_JANUGW010000027.1"/>
</dbReference>
<evidence type="ECO:0000313" key="7">
    <source>
        <dbReference type="EMBL" id="MCS0584980.1"/>
    </source>
</evidence>
<reference evidence="7 8" key="1">
    <citation type="submission" date="2022-08" db="EMBL/GenBank/DDBJ databases">
        <title>Reclassification of Massilia species as members of the genera Telluria, Duganella, Pseudoduganella, Mokoshia gen. nov. and Zemynaea gen. nov. using orthogonal and non-orthogonal genome-based approaches.</title>
        <authorList>
            <person name="Bowman J.P."/>
        </authorList>
    </citation>
    <scope>NUCLEOTIDE SEQUENCE [LARGE SCALE GENOMIC DNA]</scope>
    <source>
        <strain evidence="7 8">JCM 31316</strain>
    </source>
</reference>
<evidence type="ECO:0000256" key="3">
    <source>
        <dbReference type="ARBA" id="ARBA00022741"/>
    </source>
</evidence>
<keyword evidence="1" id="KW-0436">Ligase</keyword>
<evidence type="ECO:0000256" key="4">
    <source>
        <dbReference type="ARBA" id="ARBA00022840"/>
    </source>
</evidence>
<comment type="caution">
    <text evidence="7">The sequence shown here is derived from an EMBL/GenBank/DDBJ whole genome shotgun (WGS) entry which is preliminary data.</text>
</comment>
<keyword evidence="2" id="KW-0479">Metal-binding</keyword>